<dbReference type="AlphaFoldDB" id="A0A2M8WLQ1"/>
<accession>A0A2M8WLQ1</accession>
<evidence type="ECO:0000313" key="4">
    <source>
        <dbReference type="Proteomes" id="UP000228531"/>
    </source>
</evidence>
<feature type="transmembrane region" description="Helical" evidence="1">
    <location>
        <begin position="226"/>
        <end position="246"/>
    </location>
</feature>
<dbReference type="EMBL" id="PGTY01000001">
    <property type="protein sequence ID" value="PJI91848.1"/>
    <property type="molecule type" value="Genomic_DNA"/>
</dbReference>
<dbReference type="Pfam" id="PF13795">
    <property type="entry name" value="HupE_UreJ_2"/>
    <property type="match status" value="1"/>
</dbReference>
<name>A0A2M8WLQ1_9RHOB</name>
<evidence type="ECO:0000256" key="2">
    <source>
        <dbReference type="SAM" id="SignalP"/>
    </source>
</evidence>
<feature type="transmembrane region" description="Helical" evidence="1">
    <location>
        <begin position="202"/>
        <end position="219"/>
    </location>
</feature>
<reference evidence="3 4" key="1">
    <citation type="submission" date="2017-11" db="EMBL/GenBank/DDBJ databases">
        <title>Genomic Encyclopedia of Archaeal and Bacterial Type Strains, Phase II (KMG-II): From Individual Species to Whole Genera.</title>
        <authorList>
            <person name="Goeker M."/>
        </authorList>
    </citation>
    <scope>NUCLEOTIDE SEQUENCE [LARGE SCALE GENOMIC DNA]</scope>
    <source>
        <strain evidence="3 4">DSM 29128</strain>
    </source>
</reference>
<feature type="transmembrane region" description="Helical" evidence="1">
    <location>
        <begin position="427"/>
        <end position="445"/>
    </location>
</feature>
<dbReference type="InterPro" id="IPR032809">
    <property type="entry name" value="Put_HupE_UreJ"/>
</dbReference>
<feature type="transmembrane region" description="Helical" evidence="1">
    <location>
        <begin position="396"/>
        <end position="415"/>
    </location>
</feature>
<feature type="chain" id="PRO_5014740920" evidence="2">
    <location>
        <begin position="19"/>
        <end position="450"/>
    </location>
</feature>
<keyword evidence="1" id="KW-0812">Transmembrane</keyword>
<organism evidence="3 4">
    <name type="scientific">Yoonia maricola</name>
    <dbReference type="NCBI Taxonomy" id="420999"/>
    <lineage>
        <taxon>Bacteria</taxon>
        <taxon>Pseudomonadati</taxon>
        <taxon>Pseudomonadota</taxon>
        <taxon>Alphaproteobacteria</taxon>
        <taxon>Rhodobacterales</taxon>
        <taxon>Paracoccaceae</taxon>
        <taxon>Yoonia</taxon>
    </lineage>
</organism>
<proteinExistence type="predicted"/>
<keyword evidence="2" id="KW-0732">Signal</keyword>
<keyword evidence="1" id="KW-1133">Transmembrane helix</keyword>
<sequence>MLSTAVLLWITTLSMAQAHEVFPSIADMRVIDNEVSFEISANLETFIAGIDLTETADTNESTQAATYDELRALPPETLAARFEAFWPQMAQGITLTADGAPLTLALTSVSVGPIGDVEVVRFSVFSFSAALPDGAETVQMGWAPEFGVLVLRQMDVPLPYDGYLEAGALSAPISISGGGQASWFATFVNYIPVGFDHIVPKGLDHILFVLGLFFLAARFRPLILQVSLFTVAHTITLALAALGYTQFIDDFTQSTYDIAFIDIVEPLIALSIAYVAIENIFMKGISPWRPFVIFIFGLLHGLGFASVLAEFGLPEDTFVAALIGFNVGVEVGQLAVIAVMFLFVWQALRIDRGENEVARGLVIYGVLFLVGLGLLVTNTDGISGLLAAPLGVLENAPLLLAITMPAMAILCLAAIQLRDNVDAYRQIVAVPASIFIATIGVYWFIARAFL</sequence>
<keyword evidence="4" id="KW-1185">Reference proteome</keyword>
<feature type="signal peptide" evidence="2">
    <location>
        <begin position="1"/>
        <end position="18"/>
    </location>
</feature>
<protein>
    <submittedName>
        <fullName evidence="3">HupE/UreJ protein</fullName>
    </submittedName>
</protein>
<gene>
    <name evidence="3" type="ORF">BC777_0689</name>
</gene>
<comment type="caution">
    <text evidence="3">The sequence shown here is derived from an EMBL/GenBank/DDBJ whole genome shotgun (WGS) entry which is preliminary data.</text>
</comment>
<feature type="transmembrane region" description="Helical" evidence="1">
    <location>
        <begin position="357"/>
        <end position="376"/>
    </location>
</feature>
<feature type="transmembrane region" description="Helical" evidence="1">
    <location>
        <begin position="289"/>
        <end position="309"/>
    </location>
</feature>
<feature type="transmembrane region" description="Helical" evidence="1">
    <location>
        <begin position="321"/>
        <end position="345"/>
    </location>
</feature>
<dbReference type="Proteomes" id="UP000228531">
    <property type="component" value="Unassembled WGS sequence"/>
</dbReference>
<feature type="transmembrane region" description="Helical" evidence="1">
    <location>
        <begin position="258"/>
        <end position="277"/>
    </location>
</feature>
<evidence type="ECO:0000256" key="1">
    <source>
        <dbReference type="SAM" id="Phobius"/>
    </source>
</evidence>
<evidence type="ECO:0000313" key="3">
    <source>
        <dbReference type="EMBL" id="PJI91848.1"/>
    </source>
</evidence>
<keyword evidence="1" id="KW-0472">Membrane</keyword>